<dbReference type="AlphaFoldDB" id="Q8R8C2"/>
<dbReference type="eggNOG" id="COG5464">
    <property type="taxonomic scope" value="Bacteria"/>
</dbReference>
<evidence type="ECO:0000313" key="2">
    <source>
        <dbReference type="Proteomes" id="UP000000555"/>
    </source>
</evidence>
<dbReference type="HOGENOM" id="CLU_190047_0_0_9"/>
<dbReference type="EMBL" id="AE008691">
    <property type="protein sequence ID" value="AAM25258.1"/>
    <property type="molecule type" value="Genomic_DNA"/>
</dbReference>
<proteinExistence type="predicted"/>
<reference evidence="1 2" key="1">
    <citation type="journal article" date="2002" name="Genome Res.">
        <title>A complete sequence of the T. tengcongensis genome.</title>
        <authorList>
            <person name="Bao Q."/>
            <person name="Tian Y."/>
            <person name="Li W."/>
            <person name="Xu Z."/>
            <person name="Xuan Z."/>
            <person name="Hu S."/>
            <person name="Dong W."/>
            <person name="Yang J."/>
            <person name="Chen Y."/>
            <person name="Xue Y."/>
            <person name="Xu Y."/>
            <person name="Lai X."/>
            <person name="Huang L."/>
            <person name="Dong X."/>
            <person name="Ma Y."/>
            <person name="Ling L."/>
            <person name="Tan H."/>
            <person name="Chen R."/>
            <person name="Wang J."/>
            <person name="Yu J."/>
            <person name="Yang H."/>
        </authorList>
    </citation>
    <scope>NUCLEOTIDE SEQUENCE [LARGE SCALE GENOMIC DNA]</scope>
    <source>
        <strain evidence="2">DSM 15242 / JCM 11007 / NBRC 100824 / MB4</strain>
    </source>
</reference>
<dbReference type="STRING" id="273068.TTE2085"/>
<keyword evidence="2" id="KW-1185">Reference proteome</keyword>
<dbReference type="KEGG" id="tte:TTE2085"/>
<sequence length="63" mass="7254">MVIKMLNLEKSATFRRLIEEGRKEGEKEAKLAIAKNLLKEGMDIDEIAEITKLPKEEIEKLLN</sequence>
<dbReference type="Proteomes" id="UP000000555">
    <property type="component" value="Chromosome"/>
</dbReference>
<protein>
    <recommendedName>
        <fullName evidence="3">Transposase</fullName>
    </recommendedName>
</protein>
<evidence type="ECO:0008006" key="3">
    <source>
        <dbReference type="Google" id="ProtNLM"/>
    </source>
</evidence>
<name>Q8R8C2_CALS4</name>
<evidence type="ECO:0000313" key="1">
    <source>
        <dbReference type="EMBL" id="AAM25258.1"/>
    </source>
</evidence>
<organism evidence="1 2">
    <name type="scientific">Caldanaerobacter subterraneus subsp. tengcongensis (strain DSM 15242 / JCM 11007 / NBRC 100824 / MB4)</name>
    <name type="common">Thermoanaerobacter tengcongensis</name>
    <dbReference type="NCBI Taxonomy" id="273068"/>
    <lineage>
        <taxon>Bacteria</taxon>
        <taxon>Bacillati</taxon>
        <taxon>Bacillota</taxon>
        <taxon>Clostridia</taxon>
        <taxon>Thermoanaerobacterales</taxon>
        <taxon>Thermoanaerobacteraceae</taxon>
        <taxon>Caldanaerobacter</taxon>
    </lineage>
</organism>
<gene>
    <name evidence="1" type="ordered locus">TTE2085</name>
</gene>
<accession>Q8R8C2</accession>